<keyword evidence="2" id="KW-1185">Reference proteome</keyword>
<dbReference type="AlphaFoldDB" id="A0A6M1TIU5"/>
<protein>
    <submittedName>
        <fullName evidence="1">3-methyladenine DNA glycosylase</fullName>
    </submittedName>
</protein>
<proteinExistence type="predicted"/>
<name>A0A6M1TIU5_9BACT</name>
<dbReference type="RefSeq" id="WP_165271201.1">
    <property type="nucleotide sequence ID" value="NZ_JAALLS010000029.1"/>
</dbReference>
<dbReference type="EMBL" id="JAALLS010000029">
    <property type="protein sequence ID" value="NGP89972.1"/>
    <property type="molecule type" value="Genomic_DNA"/>
</dbReference>
<reference evidence="1 2" key="1">
    <citation type="submission" date="2020-02" db="EMBL/GenBank/DDBJ databases">
        <title>Aliifodinibius halophilus 2W32, complete genome.</title>
        <authorList>
            <person name="Li Y."/>
            <person name="Wu S."/>
        </authorList>
    </citation>
    <scope>NUCLEOTIDE SEQUENCE [LARGE SCALE GENOMIC DNA]</scope>
    <source>
        <strain evidence="1 2">2W32</strain>
    </source>
</reference>
<evidence type="ECO:0000313" key="1">
    <source>
        <dbReference type="EMBL" id="NGP89972.1"/>
    </source>
</evidence>
<comment type="caution">
    <text evidence="1">The sequence shown here is derived from an EMBL/GenBank/DDBJ whole genome shotgun (WGS) entry which is preliminary data.</text>
</comment>
<sequence length="299" mass="35521">MISSQTQCPTYITERLEADEWCHQKETHEQQIGNLIDGYLEQRSHQKKQPVMDFLFEYYAFRPSYLKSWSPGLGTMLIDGHTEEWRFDEMESINGNYFLDISHFDRDRLSAVKWIINVLEQSANRKPSFGCFGMHEWAMVYKADRVRHDYLSLRMDKEELAEFVESRPLVCTHFDAFRFFTDEAKPQNKHALSREKFADMEQPGCLHTNMDLYKWAFKMYPWTSSNIIRRAFELAVETRYVDMKASPYDLRERGLDPIKIETDKGRKEYLNKQQAIFEKSKPIRSALIKEYKQLLTVAS</sequence>
<gene>
    <name evidence="1" type="ORF">G3569_16555</name>
</gene>
<evidence type="ECO:0000313" key="2">
    <source>
        <dbReference type="Proteomes" id="UP000479132"/>
    </source>
</evidence>
<accession>A0A6M1TIU5</accession>
<organism evidence="1 2">
    <name type="scientific">Fodinibius halophilus</name>
    <dbReference type="NCBI Taxonomy" id="1736908"/>
    <lineage>
        <taxon>Bacteria</taxon>
        <taxon>Pseudomonadati</taxon>
        <taxon>Balneolota</taxon>
        <taxon>Balneolia</taxon>
        <taxon>Balneolales</taxon>
        <taxon>Balneolaceae</taxon>
        <taxon>Fodinibius</taxon>
    </lineage>
</organism>
<dbReference type="Proteomes" id="UP000479132">
    <property type="component" value="Unassembled WGS sequence"/>
</dbReference>